<dbReference type="GO" id="GO:0006289">
    <property type="term" value="P:nucleotide-excision repair"/>
    <property type="evidence" value="ECO:0007669"/>
    <property type="project" value="UniProtKB-UniRule"/>
</dbReference>
<dbReference type="Proteomes" id="UP001141183">
    <property type="component" value="Unassembled WGS sequence"/>
</dbReference>
<dbReference type="SUPFAM" id="SSF46600">
    <property type="entry name" value="C-terminal UvrC-binding domain of UvrB"/>
    <property type="match status" value="1"/>
</dbReference>
<comment type="domain">
    <text evidence="12">The beta-hairpin motif is involved in DNA binding.</text>
</comment>
<evidence type="ECO:0000256" key="8">
    <source>
        <dbReference type="ARBA" id="ARBA00022881"/>
    </source>
</evidence>
<keyword evidence="8 12" id="KW-0267">Excision nuclease</keyword>
<dbReference type="AlphaFoldDB" id="A0A9X4B137"/>
<dbReference type="Gene3D" id="4.10.860.10">
    <property type="entry name" value="UVR domain"/>
    <property type="match status" value="1"/>
</dbReference>
<dbReference type="InterPro" id="IPR041471">
    <property type="entry name" value="UvrB_inter"/>
</dbReference>
<dbReference type="GO" id="GO:0009432">
    <property type="term" value="P:SOS response"/>
    <property type="evidence" value="ECO:0007669"/>
    <property type="project" value="UniProtKB-UniRule"/>
</dbReference>
<evidence type="ECO:0000259" key="15">
    <source>
        <dbReference type="PROSITE" id="PS50151"/>
    </source>
</evidence>
<dbReference type="InterPro" id="IPR014001">
    <property type="entry name" value="Helicase_ATP-bd"/>
</dbReference>
<keyword evidence="18" id="KW-0378">Hydrolase</keyword>
<dbReference type="GO" id="GO:0009380">
    <property type="term" value="C:excinuclease repair complex"/>
    <property type="evidence" value="ECO:0007669"/>
    <property type="project" value="InterPro"/>
</dbReference>
<feature type="domain" description="UVR" evidence="15">
    <location>
        <begin position="621"/>
        <end position="656"/>
    </location>
</feature>
<dbReference type="CDD" id="cd17916">
    <property type="entry name" value="DEXHc_UvrB"/>
    <property type="match status" value="1"/>
</dbReference>
<evidence type="ECO:0000256" key="6">
    <source>
        <dbReference type="ARBA" id="ARBA00022769"/>
    </source>
</evidence>
<dbReference type="SMART" id="SM00487">
    <property type="entry name" value="DEXDc"/>
    <property type="match status" value="1"/>
</dbReference>
<comment type="similarity">
    <text evidence="2 12 13">Belongs to the UvrB family.</text>
</comment>
<dbReference type="InterPro" id="IPR036876">
    <property type="entry name" value="UVR_dom_sf"/>
</dbReference>
<keyword evidence="12 13" id="KW-0742">SOS response</keyword>
<feature type="coiled-coil region" evidence="14">
    <location>
        <begin position="256"/>
        <end position="283"/>
    </location>
</feature>
<protein>
    <recommendedName>
        <fullName evidence="11 12">UvrABC system protein B</fullName>
        <shortName evidence="12">Protein UvrB</shortName>
    </recommendedName>
    <alternativeName>
        <fullName evidence="12">Excinuclease ABC subunit B</fullName>
    </alternativeName>
</protein>
<keyword evidence="7 12" id="KW-0067">ATP-binding</keyword>
<dbReference type="PROSITE" id="PS51192">
    <property type="entry name" value="HELICASE_ATP_BIND_1"/>
    <property type="match status" value="1"/>
</dbReference>
<keyword evidence="4 12" id="KW-0547">Nucleotide-binding</keyword>
<evidence type="ECO:0000256" key="1">
    <source>
        <dbReference type="ARBA" id="ARBA00004496"/>
    </source>
</evidence>
<dbReference type="GO" id="GO:0016887">
    <property type="term" value="F:ATP hydrolysis activity"/>
    <property type="evidence" value="ECO:0007669"/>
    <property type="project" value="InterPro"/>
</dbReference>
<dbReference type="GO" id="GO:0003677">
    <property type="term" value="F:DNA binding"/>
    <property type="evidence" value="ECO:0007669"/>
    <property type="project" value="UniProtKB-UniRule"/>
</dbReference>
<comment type="function">
    <text evidence="12">The UvrABC repair system catalyzes the recognition and processing of DNA lesions. A damage recognition complex composed of 2 UvrA and 2 UvrB subunits scans DNA for abnormalities. Upon binding of the UvrA(2)B(2) complex to a putative damaged site, the DNA wraps around one UvrB monomer. DNA wrap is dependent on ATP binding by UvrB and probably causes local melting of the DNA helix, facilitating insertion of UvrB beta-hairpin between the DNA strands. Then UvrB probes one DNA strand for the presence of a lesion. If a lesion is found the UvrA subunits dissociate and the UvrB-DNA preincision complex is formed. This complex is subsequently bound by UvrC and the second UvrB is released. If no lesion is found, the DNA wraps around the other UvrB subunit that will check the other stand for damage.</text>
</comment>
<evidence type="ECO:0000256" key="10">
    <source>
        <dbReference type="ARBA" id="ARBA00026033"/>
    </source>
</evidence>
<evidence type="ECO:0000256" key="12">
    <source>
        <dbReference type="HAMAP-Rule" id="MF_00204"/>
    </source>
</evidence>
<evidence type="ECO:0000256" key="14">
    <source>
        <dbReference type="SAM" id="Coils"/>
    </source>
</evidence>
<keyword evidence="3 12" id="KW-0963">Cytoplasm</keyword>
<feature type="domain" description="Helicase C-terminal" evidence="17">
    <location>
        <begin position="429"/>
        <end position="595"/>
    </location>
</feature>
<feature type="binding site" evidence="12">
    <location>
        <begin position="38"/>
        <end position="45"/>
    </location>
    <ligand>
        <name>ATP</name>
        <dbReference type="ChEBI" id="CHEBI:30616"/>
    </ligand>
</feature>
<comment type="subcellular location">
    <subcellularLocation>
        <location evidence="1 12 13">Cytoplasm</location>
    </subcellularLocation>
</comment>
<dbReference type="Pfam" id="PF04851">
    <property type="entry name" value="ResIII"/>
    <property type="match status" value="1"/>
</dbReference>
<dbReference type="InterPro" id="IPR001943">
    <property type="entry name" value="UVR_dom"/>
</dbReference>
<dbReference type="SUPFAM" id="SSF52540">
    <property type="entry name" value="P-loop containing nucleoside triphosphate hydrolases"/>
    <property type="match status" value="2"/>
</dbReference>
<dbReference type="GO" id="GO:0009381">
    <property type="term" value="F:excinuclease ABC activity"/>
    <property type="evidence" value="ECO:0007669"/>
    <property type="project" value="UniProtKB-UniRule"/>
</dbReference>
<dbReference type="Gene3D" id="3.40.50.300">
    <property type="entry name" value="P-loop containing nucleotide triphosphate hydrolases"/>
    <property type="match status" value="3"/>
</dbReference>
<dbReference type="PANTHER" id="PTHR24029:SF0">
    <property type="entry name" value="UVRABC SYSTEM PROTEIN B"/>
    <property type="match status" value="1"/>
</dbReference>
<evidence type="ECO:0000256" key="4">
    <source>
        <dbReference type="ARBA" id="ARBA00022741"/>
    </source>
</evidence>
<evidence type="ECO:0000256" key="13">
    <source>
        <dbReference type="RuleBase" id="RU003587"/>
    </source>
</evidence>
<keyword evidence="5 12" id="KW-0227">DNA damage</keyword>
<name>A0A9X4B137_9CLOT</name>
<evidence type="ECO:0000256" key="5">
    <source>
        <dbReference type="ARBA" id="ARBA00022763"/>
    </source>
</evidence>
<evidence type="ECO:0000259" key="17">
    <source>
        <dbReference type="PROSITE" id="PS51194"/>
    </source>
</evidence>
<evidence type="ECO:0000256" key="9">
    <source>
        <dbReference type="ARBA" id="ARBA00023204"/>
    </source>
</evidence>
<accession>A0A9X4B137</accession>
<dbReference type="GO" id="GO:0005524">
    <property type="term" value="F:ATP binding"/>
    <property type="evidence" value="ECO:0007669"/>
    <property type="project" value="UniProtKB-UniRule"/>
</dbReference>
<keyword evidence="6 12" id="KW-0228">DNA excision</keyword>
<comment type="caution">
    <text evidence="18">The sequence shown here is derived from an EMBL/GenBank/DDBJ whole genome shotgun (WGS) entry which is preliminary data.</text>
</comment>
<keyword evidence="9 12" id="KW-0234">DNA repair</keyword>
<evidence type="ECO:0000256" key="11">
    <source>
        <dbReference type="ARBA" id="ARBA00029504"/>
    </source>
</evidence>
<dbReference type="NCBIfam" id="TIGR00631">
    <property type="entry name" value="uvrb"/>
    <property type="match status" value="1"/>
</dbReference>
<dbReference type="NCBIfam" id="NF003673">
    <property type="entry name" value="PRK05298.1"/>
    <property type="match status" value="1"/>
</dbReference>
<dbReference type="Pfam" id="PF12344">
    <property type="entry name" value="UvrB"/>
    <property type="match status" value="1"/>
</dbReference>
<evidence type="ECO:0000256" key="3">
    <source>
        <dbReference type="ARBA" id="ARBA00022490"/>
    </source>
</evidence>
<evidence type="ECO:0000256" key="2">
    <source>
        <dbReference type="ARBA" id="ARBA00008533"/>
    </source>
</evidence>
<dbReference type="InterPro" id="IPR024759">
    <property type="entry name" value="UvrB_YAD/RRR_dom"/>
</dbReference>
<evidence type="ECO:0000313" key="18">
    <source>
        <dbReference type="EMBL" id="MDC4241539.1"/>
    </source>
</evidence>
<dbReference type="PROSITE" id="PS51194">
    <property type="entry name" value="HELICASE_CTER"/>
    <property type="match status" value="1"/>
</dbReference>
<dbReference type="Pfam" id="PF00271">
    <property type="entry name" value="Helicase_C"/>
    <property type="match status" value="1"/>
</dbReference>
<feature type="domain" description="Helicase ATP-binding" evidence="16">
    <location>
        <begin position="25"/>
        <end position="182"/>
    </location>
</feature>
<dbReference type="InterPro" id="IPR001650">
    <property type="entry name" value="Helicase_C-like"/>
</dbReference>
<dbReference type="InterPro" id="IPR006935">
    <property type="entry name" value="Helicase/UvrB_N"/>
</dbReference>
<dbReference type="RefSeq" id="WP_008676261.1">
    <property type="nucleotide sequence ID" value="NZ_CABKOG010000002.1"/>
</dbReference>
<dbReference type="EMBL" id="JAMRYU010000016">
    <property type="protein sequence ID" value="MDC4241539.1"/>
    <property type="molecule type" value="Genomic_DNA"/>
</dbReference>
<dbReference type="SMART" id="SM00490">
    <property type="entry name" value="HELICc"/>
    <property type="match status" value="1"/>
</dbReference>
<dbReference type="InterPro" id="IPR004807">
    <property type="entry name" value="UvrB"/>
</dbReference>
<organism evidence="18 19">
    <name type="scientific">Clostridium tertium</name>
    <dbReference type="NCBI Taxonomy" id="1559"/>
    <lineage>
        <taxon>Bacteria</taxon>
        <taxon>Bacillati</taxon>
        <taxon>Bacillota</taxon>
        <taxon>Clostridia</taxon>
        <taxon>Eubacteriales</taxon>
        <taxon>Clostridiaceae</taxon>
        <taxon>Clostridium</taxon>
    </lineage>
</organism>
<sequence>MPQFKIESKFKPTGDQPQAIESLVNSIERGDKGQTLLGVTGSGKTYTMANIIERVQKPTIILAHNKTLAAQLCSEFKEFFPNNIVEYFVSYYDYYQPEAYVPQTDTFIEKDASINDEIDKLRHSATSALLERRDVIIVASVSCIYGLGNPEEYKKLTISLRTGMEKERDEIIRKLIEIQYERNDIDFARGSFRVRGDSLDIIPASSSNKGIRVEFFGDEIERIREFDVLTGNILGERNHVSISPASHFATSPEVLEKAIKSIEDELEDRLRELNSQEKLLEAQRLRQRTNYDIEMIREMGYCSGIENYSRILDGRDPGTPPQTLLDYFPDDYLMFIDESHVTLPQCRAMYAGDRSRKDTLVEYGFRLPCAYDNRPLKFPEFEEKMNQVVFVSATPSQYEIDHSTNIAEQVIRPTGLIDPVIEIRPVQGQIDDLYAEIKKTTEKGFRTLITTLTKRMAEDLTKYLKDLGIKTTYMHSDIETIERMKIIRDLRLGEFDVLVGINLLREGLDIPEVALVAILDADKEGFLRSETSLIQTIGRAARNSESKVIMYADNITKSMNKAIKETERRREIQIKYNEEHGITPQTIIKEVREVIEATKVSEEKVEYKVEGAKKVSEKDKKKLIKKYTEEMMEAAKNLQFERAAELRDIINDLKSK</sequence>
<dbReference type="PANTHER" id="PTHR24029">
    <property type="entry name" value="UVRABC SYSTEM PROTEIN B"/>
    <property type="match status" value="1"/>
</dbReference>
<proteinExistence type="inferred from homology"/>
<evidence type="ECO:0000256" key="7">
    <source>
        <dbReference type="ARBA" id="ARBA00022840"/>
    </source>
</evidence>
<dbReference type="PROSITE" id="PS50151">
    <property type="entry name" value="UVR"/>
    <property type="match status" value="1"/>
</dbReference>
<evidence type="ECO:0000313" key="19">
    <source>
        <dbReference type="Proteomes" id="UP001141183"/>
    </source>
</evidence>
<dbReference type="GO" id="GO:0005737">
    <property type="term" value="C:cytoplasm"/>
    <property type="evidence" value="ECO:0007669"/>
    <property type="project" value="UniProtKB-SubCell"/>
</dbReference>
<dbReference type="CDD" id="cd18790">
    <property type="entry name" value="SF2_C_UvrB"/>
    <property type="match status" value="1"/>
</dbReference>
<dbReference type="HAMAP" id="MF_00204">
    <property type="entry name" value="UvrB"/>
    <property type="match status" value="1"/>
</dbReference>
<dbReference type="Pfam" id="PF02151">
    <property type="entry name" value="UVR"/>
    <property type="match status" value="1"/>
</dbReference>
<dbReference type="InterPro" id="IPR027417">
    <property type="entry name" value="P-loop_NTPase"/>
</dbReference>
<evidence type="ECO:0000259" key="16">
    <source>
        <dbReference type="PROSITE" id="PS51192"/>
    </source>
</evidence>
<keyword evidence="19" id="KW-1185">Reference proteome</keyword>
<keyword evidence="14" id="KW-0175">Coiled coil</keyword>
<reference evidence="18" key="1">
    <citation type="submission" date="2022-05" db="EMBL/GenBank/DDBJ databases">
        <title>Draft genome sequence of Clostridium tertium strain CP3 isolated from Peru.</title>
        <authorList>
            <person name="Hurtado R."/>
            <person name="Lima L."/>
            <person name="Sousa T."/>
            <person name="Jaiswal A.K."/>
            <person name="Tiwari S."/>
            <person name="Maturrano L."/>
            <person name="Brenig B."/>
            <person name="Azevedo V."/>
        </authorList>
    </citation>
    <scope>NUCLEOTIDE SEQUENCE</scope>
    <source>
        <strain evidence="18">CP3</strain>
    </source>
</reference>
<feature type="short sequence motif" description="Beta-hairpin" evidence="12">
    <location>
        <begin position="91"/>
        <end position="114"/>
    </location>
</feature>
<comment type="subunit">
    <text evidence="10 12 13">Forms a heterotetramer with UvrA during the search for lesions. Interacts with UvrC in an incision complex.</text>
</comment>
<dbReference type="Pfam" id="PF17757">
    <property type="entry name" value="UvrB_inter"/>
    <property type="match status" value="1"/>
</dbReference>
<gene>
    <name evidence="12 18" type="primary">uvrB</name>
    <name evidence="18" type="ORF">NE398_15480</name>
</gene>